<dbReference type="GO" id="GO:0016301">
    <property type="term" value="F:kinase activity"/>
    <property type="evidence" value="ECO:0007669"/>
    <property type="project" value="UniProtKB-KW"/>
</dbReference>
<dbReference type="PANTHER" id="PTHR44591:SF3">
    <property type="entry name" value="RESPONSE REGULATORY DOMAIN-CONTAINING PROTEIN"/>
    <property type="match status" value="1"/>
</dbReference>
<evidence type="ECO:0000256" key="1">
    <source>
        <dbReference type="ARBA" id="ARBA00022553"/>
    </source>
</evidence>
<dbReference type="Gene3D" id="3.40.50.2300">
    <property type="match status" value="1"/>
</dbReference>
<evidence type="ECO:0000256" key="2">
    <source>
        <dbReference type="PROSITE-ProRule" id="PRU00169"/>
    </source>
</evidence>
<accession>A0A0N8PPW2</accession>
<proteinExistence type="predicted"/>
<dbReference type="GO" id="GO:0000160">
    <property type="term" value="P:phosphorelay signal transduction system"/>
    <property type="evidence" value="ECO:0007669"/>
    <property type="project" value="InterPro"/>
</dbReference>
<dbReference type="InterPro" id="IPR011006">
    <property type="entry name" value="CheY-like_superfamily"/>
</dbReference>
<dbReference type="Proteomes" id="UP000050509">
    <property type="component" value="Unassembled WGS sequence"/>
</dbReference>
<keyword evidence="6" id="KW-1185">Reference proteome</keyword>
<comment type="caution">
    <text evidence="5">The sequence shown here is derived from an EMBL/GenBank/DDBJ whole genome shotgun (WGS) entry which is preliminary data.</text>
</comment>
<reference evidence="5 6" key="1">
    <citation type="submission" date="2015-09" db="EMBL/GenBank/DDBJ databases">
        <title>Draft genome sequence of Kouleothrix aurantiaca JCM 19913.</title>
        <authorList>
            <person name="Hemp J."/>
        </authorList>
    </citation>
    <scope>NUCLEOTIDE SEQUENCE [LARGE SCALE GENOMIC DNA]</scope>
    <source>
        <strain evidence="5 6">COM-B</strain>
    </source>
</reference>
<keyword evidence="5" id="KW-0808">Transferase</keyword>
<dbReference type="PROSITE" id="PS50110">
    <property type="entry name" value="RESPONSE_REGULATORY"/>
    <property type="match status" value="1"/>
</dbReference>
<evidence type="ECO:0000313" key="6">
    <source>
        <dbReference type="Proteomes" id="UP000050509"/>
    </source>
</evidence>
<evidence type="ECO:0000256" key="3">
    <source>
        <dbReference type="SAM" id="MobiDB-lite"/>
    </source>
</evidence>
<feature type="domain" description="Response regulatory" evidence="4">
    <location>
        <begin position="1"/>
        <end position="116"/>
    </location>
</feature>
<dbReference type="InterPro" id="IPR001789">
    <property type="entry name" value="Sig_transdc_resp-reg_receiver"/>
</dbReference>
<sequence>MAYHPLIVPGENEELRALPGQLADVEARVLDSANDALWEVRNSPSEVIIADVDLPGMSGLDLAEILPNFGVPTRVVLWSRTPNNRAATEATSHGVHAFLNGPLSTSELLDAVYQALRSAAAALAAAEETAAPPTPEPPPAPAAPVP</sequence>
<feature type="compositionally biased region" description="Pro residues" evidence="3">
    <location>
        <begin position="132"/>
        <end position="146"/>
    </location>
</feature>
<dbReference type="EMBL" id="LJCR01003716">
    <property type="protein sequence ID" value="KPV45437.1"/>
    <property type="molecule type" value="Genomic_DNA"/>
</dbReference>
<dbReference type="Pfam" id="PF00072">
    <property type="entry name" value="Response_reg"/>
    <property type="match status" value="1"/>
</dbReference>
<dbReference type="AlphaFoldDB" id="A0A0N8PPW2"/>
<evidence type="ECO:0000259" key="4">
    <source>
        <dbReference type="PROSITE" id="PS50110"/>
    </source>
</evidence>
<dbReference type="SUPFAM" id="SSF52172">
    <property type="entry name" value="CheY-like"/>
    <property type="match status" value="1"/>
</dbReference>
<evidence type="ECO:0000313" key="5">
    <source>
        <dbReference type="EMBL" id="KPV45437.1"/>
    </source>
</evidence>
<feature type="modified residue" description="4-aspartylphosphate" evidence="2">
    <location>
        <position position="51"/>
    </location>
</feature>
<dbReference type="InterPro" id="IPR050595">
    <property type="entry name" value="Bact_response_regulator"/>
</dbReference>
<keyword evidence="1 2" id="KW-0597">Phosphoprotein</keyword>
<feature type="region of interest" description="Disordered" evidence="3">
    <location>
        <begin position="124"/>
        <end position="146"/>
    </location>
</feature>
<protein>
    <submittedName>
        <fullName evidence="5">Histidine kinase</fullName>
    </submittedName>
</protein>
<gene>
    <name evidence="5" type="ORF">SE17_44075</name>
</gene>
<feature type="non-terminal residue" evidence="5">
    <location>
        <position position="146"/>
    </location>
</feature>
<dbReference type="PANTHER" id="PTHR44591">
    <property type="entry name" value="STRESS RESPONSE REGULATOR PROTEIN 1"/>
    <property type="match status" value="1"/>
</dbReference>
<name>A0A0N8PPW2_9CHLR</name>
<keyword evidence="5" id="KW-0418">Kinase</keyword>
<organism evidence="5 6">
    <name type="scientific">Kouleothrix aurantiaca</name>
    <dbReference type="NCBI Taxonomy" id="186479"/>
    <lineage>
        <taxon>Bacteria</taxon>
        <taxon>Bacillati</taxon>
        <taxon>Chloroflexota</taxon>
        <taxon>Chloroflexia</taxon>
        <taxon>Chloroflexales</taxon>
        <taxon>Roseiflexineae</taxon>
        <taxon>Roseiflexaceae</taxon>
        <taxon>Kouleothrix</taxon>
    </lineage>
</organism>